<accession>A0A0D2MP15</accession>
<dbReference type="InterPro" id="IPR016130">
    <property type="entry name" value="Tyr_Pase_AS"/>
</dbReference>
<dbReference type="PANTHER" id="PTHR45848">
    <property type="entry name" value="DUAL SPECIFICITY PROTEIN PHOSPHATASE 12 FAMILY MEMBER"/>
    <property type="match status" value="1"/>
</dbReference>
<dbReference type="InterPro" id="IPR000387">
    <property type="entry name" value="Tyr_Pase_dom"/>
</dbReference>
<feature type="region of interest" description="Disordered" evidence="5">
    <location>
        <begin position="162"/>
        <end position="195"/>
    </location>
</feature>
<evidence type="ECO:0000256" key="3">
    <source>
        <dbReference type="ARBA" id="ARBA00022801"/>
    </source>
</evidence>
<sequence>MNEVIPGLWIGDLRSAQNTEYLKTHGIYSILTAMRGRISIHETFIRHQILVDDTEDADILTHFLPSIHFIQAELDKGRGVLVHCQAGVSRSSTIVAAYLMYSKNIDPHTALELIKKARPFVEPNQGFQQQLELFHATRYKISRQDKAIRMFYMGRAVEEVMNGDGSPPETEMFAKYPRTPSDSLPNTPGGPRRRIRCKMCRQELATREHMLDHGQLGPATPAGTTPATSRRPSASSGSLSRSHSGSALEPARRSSRTSFSTVLGDSLTLSSIHENLEHSADPIAKSNSSTSAEATARNTPLIPEAHPLRSLRNSASEMDPSQSFSALEIEDENESEPPRSAMHIDLAGATPEFISRQAAELVGQQLSAAVISTPRQSEVANRENDGFFVAANEGTISEYSSAAAGPSISPPVTHLMSPSDLAGQLLANPKLAALRSPNLPANSPQTPITRPTPTLSGPILINPKCSGYFVEPMKWMDHFLSSGQLAGKITCPNKKCGAKLGNFDWAGQCCGCKEWVTPGFCINRSKVDEVV</sequence>
<dbReference type="Gene3D" id="3.90.190.10">
    <property type="entry name" value="Protein tyrosine phosphatase superfamily"/>
    <property type="match status" value="1"/>
</dbReference>
<feature type="compositionally biased region" description="Low complexity" evidence="5">
    <location>
        <begin position="217"/>
        <end position="248"/>
    </location>
</feature>
<evidence type="ECO:0000256" key="4">
    <source>
        <dbReference type="ARBA" id="ARBA00022912"/>
    </source>
</evidence>
<comment type="similarity">
    <text evidence="1">Belongs to the protein-tyrosine phosphatase family. Non-receptor class dual specificity subfamily.</text>
</comment>
<dbReference type="Pfam" id="PF00782">
    <property type="entry name" value="DSPc"/>
    <property type="match status" value="1"/>
</dbReference>
<dbReference type="Proteomes" id="UP000054270">
    <property type="component" value="Unassembled WGS sequence"/>
</dbReference>
<dbReference type="OrthoDB" id="2017893at2759"/>
<dbReference type="SUPFAM" id="SSF52799">
    <property type="entry name" value="(Phosphotyrosine protein) phosphatases II"/>
    <property type="match status" value="1"/>
</dbReference>
<feature type="compositionally biased region" description="Polar residues" evidence="5">
    <location>
        <begin position="285"/>
        <end position="298"/>
    </location>
</feature>
<organism evidence="8 9">
    <name type="scientific">Hypholoma sublateritium (strain FD-334 SS-4)</name>
    <dbReference type="NCBI Taxonomy" id="945553"/>
    <lineage>
        <taxon>Eukaryota</taxon>
        <taxon>Fungi</taxon>
        <taxon>Dikarya</taxon>
        <taxon>Basidiomycota</taxon>
        <taxon>Agaricomycotina</taxon>
        <taxon>Agaricomycetes</taxon>
        <taxon>Agaricomycetidae</taxon>
        <taxon>Agaricales</taxon>
        <taxon>Agaricineae</taxon>
        <taxon>Strophariaceae</taxon>
        <taxon>Hypholoma</taxon>
    </lineage>
</organism>
<dbReference type="PROSITE" id="PS00383">
    <property type="entry name" value="TYR_PHOSPHATASE_1"/>
    <property type="match status" value="1"/>
</dbReference>
<dbReference type="InterPro" id="IPR029021">
    <property type="entry name" value="Prot-tyrosine_phosphatase-like"/>
</dbReference>
<evidence type="ECO:0000256" key="5">
    <source>
        <dbReference type="SAM" id="MobiDB-lite"/>
    </source>
</evidence>
<dbReference type="AlphaFoldDB" id="A0A0D2MP15"/>
<gene>
    <name evidence="8" type="ORF">HYPSUDRAFT_199765</name>
</gene>
<reference evidence="9" key="1">
    <citation type="submission" date="2014-04" db="EMBL/GenBank/DDBJ databases">
        <title>Evolutionary Origins and Diversification of the Mycorrhizal Mutualists.</title>
        <authorList>
            <consortium name="DOE Joint Genome Institute"/>
            <consortium name="Mycorrhizal Genomics Consortium"/>
            <person name="Kohler A."/>
            <person name="Kuo A."/>
            <person name="Nagy L.G."/>
            <person name="Floudas D."/>
            <person name="Copeland A."/>
            <person name="Barry K.W."/>
            <person name="Cichocki N."/>
            <person name="Veneault-Fourrey C."/>
            <person name="LaButti K."/>
            <person name="Lindquist E.A."/>
            <person name="Lipzen A."/>
            <person name="Lundell T."/>
            <person name="Morin E."/>
            <person name="Murat C."/>
            <person name="Riley R."/>
            <person name="Ohm R."/>
            <person name="Sun H."/>
            <person name="Tunlid A."/>
            <person name="Henrissat B."/>
            <person name="Grigoriev I.V."/>
            <person name="Hibbett D.S."/>
            <person name="Martin F."/>
        </authorList>
    </citation>
    <scope>NUCLEOTIDE SEQUENCE [LARGE SCALE GENOMIC DNA]</scope>
    <source>
        <strain evidence="9">FD-334 SS-4</strain>
    </source>
</reference>
<evidence type="ECO:0000313" key="9">
    <source>
        <dbReference type="Proteomes" id="UP000054270"/>
    </source>
</evidence>
<feature type="domain" description="Tyrosine-protein phosphatase" evidence="6">
    <location>
        <begin position="1"/>
        <end position="140"/>
    </location>
</feature>
<name>A0A0D2MP15_HYPSF</name>
<evidence type="ECO:0000259" key="6">
    <source>
        <dbReference type="PROSITE" id="PS50054"/>
    </source>
</evidence>
<dbReference type="InterPro" id="IPR000340">
    <property type="entry name" value="Dual-sp_phosphatase_cat-dom"/>
</dbReference>
<dbReference type="GO" id="GO:0008138">
    <property type="term" value="F:protein tyrosine/serine/threonine phosphatase activity"/>
    <property type="evidence" value="ECO:0007669"/>
    <property type="project" value="TreeGrafter"/>
</dbReference>
<dbReference type="STRING" id="945553.A0A0D2MP15"/>
<dbReference type="PROSITE" id="PS50054">
    <property type="entry name" value="TYR_PHOSPHATASE_DUAL"/>
    <property type="match status" value="1"/>
</dbReference>
<feature type="domain" description="Tyrosine specific protein phosphatases" evidence="7">
    <location>
        <begin position="61"/>
        <end position="119"/>
    </location>
</feature>
<feature type="region of interest" description="Disordered" evidence="5">
    <location>
        <begin position="280"/>
        <end position="338"/>
    </location>
</feature>
<feature type="compositionally biased region" description="Polar residues" evidence="5">
    <location>
        <begin position="311"/>
        <end position="325"/>
    </location>
</feature>
<proteinExistence type="inferred from homology"/>
<dbReference type="GO" id="GO:0005634">
    <property type="term" value="C:nucleus"/>
    <property type="evidence" value="ECO:0007669"/>
    <property type="project" value="TreeGrafter"/>
</dbReference>
<evidence type="ECO:0000256" key="1">
    <source>
        <dbReference type="ARBA" id="ARBA00008601"/>
    </source>
</evidence>
<dbReference type="PROSITE" id="PS50056">
    <property type="entry name" value="TYR_PHOSPHATASE_2"/>
    <property type="match status" value="1"/>
</dbReference>
<keyword evidence="9" id="KW-1185">Reference proteome</keyword>
<evidence type="ECO:0000256" key="2">
    <source>
        <dbReference type="ARBA" id="ARBA00013064"/>
    </source>
</evidence>
<evidence type="ECO:0000259" key="7">
    <source>
        <dbReference type="PROSITE" id="PS50056"/>
    </source>
</evidence>
<feature type="region of interest" description="Disordered" evidence="5">
    <location>
        <begin position="209"/>
        <end position="259"/>
    </location>
</feature>
<dbReference type="OMA" id="CCGCKEW"/>
<dbReference type="InterPro" id="IPR020422">
    <property type="entry name" value="TYR_PHOSPHATASE_DUAL_dom"/>
</dbReference>
<dbReference type="CDD" id="cd14498">
    <property type="entry name" value="DSP"/>
    <property type="match status" value="1"/>
</dbReference>
<protein>
    <recommendedName>
        <fullName evidence="2">protein-tyrosine-phosphatase</fullName>
        <ecNumber evidence="2">3.1.3.48</ecNumber>
    </recommendedName>
</protein>
<dbReference type="EC" id="3.1.3.48" evidence="2"/>
<evidence type="ECO:0000313" key="8">
    <source>
        <dbReference type="EMBL" id="KJA25653.1"/>
    </source>
</evidence>
<dbReference type="SMART" id="SM00195">
    <property type="entry name" value="DSPc"/>
    <property type="match status" value="1"/>
</dbReference>
<dbReference type="GO" id="GO:0004725">
    <property type="term" value="F:protein tyrosine phosphatase activity"/>
    <property type="evidence" value="ECO:0007669"/>
    <property type="project" value="UniProtKB-EC"/>
</dbReference>
<keyword evidence="4" id="KW-0904">Protein phosphatase</keyword>
<dbReference type="EMBL" id="KN817531">
    <property type="protein sequence ID" value="KJA25653.1"/>
    <property type="molecule type" value="Genomic_DNA"/>
</dbReference>
<dbReference type="PANTHER" id="PTHR45848:SF4">
    <property type="entry name" value="DUAL SPECIFICITY PROTEIN PHOSPHATASE 12"/>
    <property type="match status" value="1"/>
</dbReference>
<keyword evidence="3" id="KW-0378">Hydrolase</keyword>